<reference evidence="8" key="1">
    <citation type="submission" date="2016-10" db="EMBL/GenBank/DDBJ databases">
        <authorList>
            <person name="Varghese N."/>
            <person name="Submissions S."/>
        </authorList>
    </citation>
    <scope>NUCLEOTIDE SEQUENCE [LARGE SCALE GENOMIC DNA]</scope>
    <source>
        <strain evidence="8">JCM 14963</strain>
    </source>
</reference>
<keyword evidence="5" id="KW-0560">Oxidoreductase</keyword>
<feature type="domain" description="Extradiol ring-cleavage dioxygenase class III enzyme subunit B" evidence="6">
    <location>
        <begin position="24"/>
        <end position="267"/>
    </location>
</feature>
<keyword evidence="7" id="KW-0223">Dioxygenase</keyword>
<keyword evidence="3" id="KW-0479">Metal-binding</keyword>
<keyword evidence="4" id="KW-0862">Zinc</keyword>
<evidence type="ECO:0000259" key="6">
    <source>
        <dbReference type="Pfam" id="PF02900"/>
    </source>
</evidence>
<proteinExistence type="inferred from homology"/>
<dbReference type="PIRSF" id="PIRSF006157">
    <property type="entry name" value="Doxgns_DODA"/>
    <property type="match status" value="1"/>
</dbReference>
<dbReference type="Pfam" id="PF02900">
    <property type="entry name" value="LigB"/>
    <property type="match status" value="1"/>
</dbReference>
<name>A0A1H1VJ70_9GAMM</name>
<protein>
    <submittedName>
        <fullName evidence="7">Aromatic ring-opening dioxygenase, catalytic subunit, LigB family</fullName>
    </submittedName>
</protein>
<dbReference type="GO" id="GO:0008198">
    <property type="term" value="F:ferrous iron binding"/>
    <property type="evidence" value="ECO:0007669"/>
    <property type="project" value="InterPro"/>
</dbReference>
<dbReference type="GO" id="GO:0016702">
    <property type="term" value="F:oxidoreductase activity, acting on single donors with incorporation of molecular oxygen, incorporation of two atoms of oxygen"/>
    <property type="evidence" value="ECO:0007669"/>
    <property type="project" value="UniProtKB-ARBA"/>
</dbReference>
<evidence type="ECO:0000313" key="8">
    <source>
        <dbReference type="Proteomes" id="UP000243413"/>
    </source>
</evidence>
<dbReference type="OrthoDB" id="9790889at2"/>
<gene>
    <name evidence="7" type="ORF">SAMN05216271_2903</name>
</gene>
<dbReference type="EMBL" id="LT629763">
    <property type="protein sequence ID" value="SDS84994.1"/>
    <property type="molecule type" value="Genomic_DNA"/>
</dbReference>
<evidence type="ECO:0000313" key="7">
    <source>
        <dbReference type="EMBL" id="SDS84994.1"/>
    </source>
</evidence>
<dbReference type="AlphaFoldDB" id="A0A1H1VJ70"/>
<evidence type="ECO:0000256" key="1">
    <source>
        <dbReference type="ARBA" id="ARBA00001947"/>
    </source>
</evidence>
<dbReference type="Proteomes" id="UP000243413">
    <property type="component" value="Chromosome I"/>
</dbReference>
<evidence type="ECO:0000256" key="4">
    <source>
        <dbReference type="ARBA" id="ARBA00022833"/>
    </source>
</evidence>
<evidence type="ECO:0000256" key="5">
    <source>
        <dbReference type="ARBA" id="ARBA00023002"/>
    </source>
</evidence>
<dbReference type="STRING" id="472181.SAMN05216271_2903"/>
<sequence>MASELLPTVFLPHGAGPCFFMPWQPADTWDATAHWLRELLPTLGIRPQALLVISAHWEESVFTLNTQAAPGLLYDYYGFPPHTYELQWPAPGAPDLAGPVAQLIEQAGFATAIEQQRGFDHGVFIPLKLVRPQADIPVLQLSLRADMDAAAHLALGQALAPLREQGVLIIGSGMSFHNIPLMRANLALPTPVVTAFDQWLTETVGLPPSERNQALQDWTEAPSARLAHPDAEHLLPLHVVAGAAGSDRGATAFHTVAMGVPLAGYVFGGRE</sequence>
<dbReference type="PANTHER" id="PTHR30096:SF0">
    <property type="entry name" value="4,5-DOPA DIOXYGENASE EXTRADIOL-LIKE PROTEIN"/>
    <property type="match status" value="1"/>
</dbReference>
<dbReference type="PANTHER" id="PTHR30096">
    <property type="entry name" value="4,5-DOPA DIOXYGENASE EXTRADIOL-LIKE PROTEIN"/>
    <property type="match status" value="1"/>
</dbReference>
<evidence type="ECO:0000256" key="3">
    <source>
        <dbReference type="ARBA" id="ARBA00022723"/>
    </source>
</evidence>
<dbReference type="SUPFAM" id="SSF53213">
    <property type="entry name" value="LigB-like"/>
    <property type="match status" value="1"/>
</dbReference>
<dbReference type="CDD" id="cd07363">
    <property type="entry name" value="45_DOPA_Dioxygenase"/>
    <property type="match status" value="1"/>
</dbReference>
<organism evidence="7 8">
    <name type="scientific">Halopseudomonas sabulinigri</name>
    <dbReference type="NCBI Taxonomy" id="472181"/>
    <lineage>
        <taxon>Bacteria</taxon>
        <taxon>Pseudomonadati</taxon>
        <taxon>Pseudomonadota</taxon>
        <taxon>Gammaproteobacteria</taxon>
        <taxon>Pseudomonadales</taxon>
        <taxon>Pseudomonadaceae</taxon>
        <taxon>Halopseudomonas</taxon>
    </lineage>
</organism>
<dbReference type="GO" id="GO:0008270">
    <property type="term" value="F:zinc ion binding"/>
    <property type="evidence" value="ECO:0007669"/>
    <property type="project" value="InterPro"/>
</dbReference>
<comment type="cofactor">
    <cofactor evidence="1">
        <name>Zn(2+)</name>
        <dbReference type="ChEBI" id="CHEBI:29105"/>
    </cofactor>
</comment>
<dbReference type="RefSeq" id="WP_092287571.1">
    <property type="nucleotide sequence ID" value="NZ_LT629763.1"/>
</dbReference>
<accession>A0A1H1VJ70</accession>
<dbReference type="InterPro" id="IPR004183">
    <property type="entry name" value="Xdiol_dOase_suB"/>
</dbReference>
<comment type="similarity">
    <text evidence="2">Belongs to the DODA-type extradiol aromatic ring-opening dioxygenase family.</text>
</comment>
<dbReference type="Gene3D" id="3.40.830.10">
    <property type="entry name" value="LigB-like"/>
    <property type="match status" value="1"/>
</dbReference>
<evidence type="ECO:0000256" key="2">
    <source>
        <dbReference type="ARBA" id="ARBA00007581"/>
    </source>
</evidence>
<dbReference type="InterPro" id="IPR014436">
    <property type="entry name" value="Extradiol_dOase_DODA"/>
</dbReference>